<evidence type="ECO:0000313" key="3">
    <source>
        <dbReference type="Proteomes" id="UP001210925"/>
    </source>
</evidence>
<reference evidence="2" key="1">
    <citation type="submission" date="2020-05" db="EMBL/GenBank/DDBJ databases">
        <title>Phylogenomic resolution of chytrid fungi.</title>
        <authorList>
            <person name="Stajich J.E."/>
            <person name="Amses K."/>
            <person name="Simmons R."/>
            <person name="Seto K."/>
            <person name="Myers J."/>
            <person name="Bonds A."/>
            <person name="Quandt C.A."/>
            <person name="Barry K."/>
            <person name="Liu P."/>
            <person name="Grigoriev I."/>
            <person name="Longcore J.E."/>
            <person name="James T.Y."/>
        </authorList>
    </citation>
    <scope>NUCLEOTIDE SEQUENCE</scope>
    <source>
        <strain evidence="2">PLAUS21</strain>
    </source>
</reference>
<name>A0AAD5UL87_9FUNG</name>
<feature type="chain" id="PRO_5042214797" evidence="1">
    <location>
        <begin position="18"/>
        <end position="395"/>
    </location>
</feature>
<proteinExistence type="predicted"/>
<protein>
    <submittedName>
        <fullName evidence="2">Uncharacterized protein</fullName>
    </submittedName>
</protein>
<accession>A0AAD5UL87</accession>
<comment type="caution">
    <text evidence="2">The sequence shown here is derived from an EMBL/GenBank/DDBJ whole genome shotgun (WGS) entry which is preliminary data.</text>
</comment>
<dbReference type="Pfam" id="PF19714">
    <property type="entry name" value="DUF6209"/>
    <property type="match status" value="3"/>
</dbReference>
<sequence length="395" mass="43246">MIFALLTSALALPATGPVYIDFHADYTVDVQGVITSQSNATIKYDLQRAVCPHASTHGADTWNVVARWAYNNDFGKVYQSAIANTPFPGATQQYYQPTIYNPPKGDLAIWFVCSSEAAAMVSALPSPGPVYVDFHADYSMDVQGVITTDSTVVIKYDLLRATCPHASTHGGDTWTVSAYWAYNNDFNNIQVASIAYTPFPGAQQLYLQPSIVNPPQGDIAMWFVCGSEAGTTLPFWAQSELRSLEHPYKNGRYSTVSLMLSVFALFSAIVALPAATGPVYVDFHADYTFDVQGQITTDSTVVIKYDLQRATCPHYSTHGADTWGVGAYWAYNGDFNHIQYATIAYTPSPGAQQVYVEPTIVNPPKGDIAIWFVCGSEMGGSYDSNYGQNWHLTVQ</sequence>
<organism evidence="2 3">
    <name type="scientific">Boothiomyces macroporosus</name>
    <dbReference type="NCBI Taxonomy" id="261099"/>
    <lineage>
        <taxon>Eukaryota</taxon>
        <taxon>Fungi</taxon>
        <taxon>Fungi incertae sedis</taxon>
        <taxon>Chytridiomycota</taxon>
        <taxon>Chytridiomycota incertae sedis</taxon>
        <taxon>Chytridiomycetes</taxon>
        <taxon>Rhizophydiales</taxon>
        <taxon>Terramycetaceae</taxon>
        <taxon>Boothiomyces</taxon>
    </lineage>
</organism>
<keyword evidence="3" id="KW-1185">Reference proteome</keyword>
<feature type="signal peptide" evidence="1">
    <location>
        <begin position="1"/>
        <end position="17"/>
    </location>
</feature>
<evidence type="ECO:0000256" key="1">
    <source>
        <dbReference type="SAM" id="SignalP"/>
    </source>
</evidence>
<gene>
    <name evidence="2" type="ORF">HK103_006528</name>
</gene>
<keyword evidence="1" id="KW-0732">Signal</keyword>
<dbReference type="AlphaFoldDB" id="A0AAD5UL87"/>
<evidence type="ECO:0000313" key="2">
    <source>
        <dbReference type="EMBL" id="KAJ3261219.1"/>
    </source>
</evidence>
<dbReference type="EMBL" id="JADGKB010000007">
    <property type="protein sequence ID" value="KAJ3261219.1"/>
    <property type="molecule type" value="Genomic_DNA"/>
</dbReference>
<dbReference type="InterPro" id="IPR046181">
    <property type="entry name" value="DUF6209"/>
</dbReference>
<dbReference type="Proteomes" id="UP001210925">
    <property type="component" value="Unassembled WGS sequence"/>
</dbReference>